<keyword evidence="3" id="KW-1185">Reference proteome</keyword>
<organism evidence="2 3">
    <name type="scientific">Penicillium frequentans</name>
    <dbReference type="NCBI Taxonomy" id="3151616"/>
    <lineage>
        <taxon>Eukaryota</taxon>
        <taxon>Fungi</taxon>
        <taxon>Dikarya</taxon>
        <taxon>Ascomycota</taxon>
        <taxon>Pezizomycotina</taxon>
        <taxon>Eurotiomycetes</taxon>
        <taxon>Eurotiomycetidae</taxon>
        <taxon>Eurotiales</taxon>
        <taxon>Aspergillaceae</taxon>
        <taxon>Penicillium</taxon>
    </lineage>
</organism>
<name>A0AAD6CTB5_9EURO</name>
<reference evidence="2 3" key="1">
    <citation type="journal article" date="2023" name="IMA Fungus">
        <title>Comparative genomic study of the Penicillium genus elucidates a diverse pangenome and 15 lateral gene transfer events.</title>
        <authorList>
            <person name="Petersen C."/>
            <person name="Sorensen T."/>
            <person name="Nielsen M.R."/>
            <person name="Sondergaard T.E."/>
            <person name="Sorensen J.L."/>
            <person name="Fitzpatrick D.A."/>
            <person name="Frisvad J.C."/>
            <person name="Nielsen K.L."/>
        </authorList>
    </citation>
    <scope>NUCLEOTIDE SEQUENCE [LARGE SCALE GENOMIC DNA]</scope>
    <source>
        <strain evidence="2 3">IBT 35679</strain>
    </source>
</reference>
<dbReference type="GO" id="GO:0006396">
    <property type="term" value="P:RNA processing"/>
    <property type="evidence" value="ECO:0007669"/>
    <property type="project" value="InterPro"/>
</dbReference>
<dbReference type="SUPFAM" id="SSF69065">
    <property type="entry name" value="RNase III domain-like"/>
    <property type="match status" value="1"/>
</dbReference>
<dbReference type="Proteomes" id="UP001220324">
    <property type="component" value="Unassembled WGS sequence"/>
</dbReference>
<dbReference type="EMBL" id="JAQIZZ010000007">
    <property type="protein sequence ID" value="KAJ5533356.1"/>
    <property type="molecule type" value="Genomic_DNA"/>
</dbReference>
<dbReference type="InterPro" id="IPR000999">
    <property type="entry name" value="RNase_III_dom"/>
</dbReference>
<sequence>MFHPISFEDEKLAKAEEIICYQFTNQLGLREALQLADSIHQNGNKDLALLGDTVIELILVKEGLRRHATRGQINNVVSEKSCNAYLAQRGFSTGLAECVFANRSQGNRIFPGPMASTVEAIVGAVFNDSKEETAVVKGVMEALGVSWPE</sequence>
<dbReference type="AlphaFoldDB" id="A0AAD6CTB5"/>
<proteinExistence type="predicted"/>
<protein>
    <submittedName>
        <fullName evidence="2">RNAse III</fullName>
    </submittedName>
</protein>
<accession>A0AAD6CTB5</accession>
<dbReference type="GO" id="GO:0004525">
    <property type="term" value="F:ribonuclease III activity"/>
    <property type="evidence" value="ECO:0007669"/>
    <property type="project" value="InterPro"/>
</dbReference>
<dbReference type="PROSITE" id="PS50142">
    <property type="entry name" value="RNASE_3_2"/>
    <property type="match status" value="1"/>
</dbReference>
<evidence type="ECO:0000313" key="2">
    <source>
        <dbReference type="EMBL" id="KAJ5533356.1"/>
    </source>
</evidence>
<evidence type="ECO:0000259" key="1">
    <source>
        <dbReference type="PROSITE" id="PS50142"/>
    </source>
</evidence>
<evidence type="ECO:0000313" key="3">
    <source>
        <dbReference type="Proteomes" id="UP001220324"/>
    </source>
</evidence>
<dbReference type="InterPro" id="IPR036389">
    <property type="entry name" value="RNase_III_sf"/>
</dbReference>
<dbReference type="Gene3D" id="1.10.1520.10">
    <property type="entry name" value="Ribonuclease III domain"/>
    <property type="match status" value="1"/>
</dbReference>
<comment type="caution">
    <text evidence="2">The sequence shown here is derived from an EMBL/GenBank/DDBJ whole genome shotgun (WGS) entry which is preliminary data.</text>
</comment>
<gene>
    <name evidence="2" type="ORF">N7494_009908</name>
</gene>
<feature type="domain" description="RNase III" evidence="1">
    <location>
        <begin position="12"/>
        <end position="130"/>
    </location>
</feature>